<dbReference type="EMBL" id="KL142393">
    <property type="protein sequence ID" value="KDR71277.1"/>
    <property type="molecule type" value="Genomic_DNA"/>
</dbReference>
<organism evidence="2 3">
    <name type="scientific">Galerina marginata (strain CBS 339.88)</name>
    <dbReference type="NCBI Taxonomy" id="685588"/>
    <lineage>
        <taxon>Eukaryota</taxon>
        <taxon>Fungi</taxon>
        <taxon>Dikarya</taxon>
        <taxon>Basidiomycota</taxon>
        <taxon>Agaricomycotina</taxon>
        <taxon>Agaricomycetes</taxon>
        <taxon>Agaricomycetidae</taxon>
        <taxon>Agaricales</taxon>
        <taxon>Agaricineae</taxon>
        <taxon>Strophariaceae</taxon>
        <taxon>Galerina</taxon>
    </lineage>
</organism>
<gene>
    <name evidence="2" type="ORF">GALMADRAFT_143973</name>
</gene>
<dbReference type="Proteomes" id="UP000027222">
    <property type="component" value="Unassembled WGS sequence"/>
</dbReference>
<evidence type="ECO:0000313" key="3">
    <source>
        <dbReference type="Proteomes" id="UP000027222"/>
    </source>
</evidence>
<dbReference type="AlphaFoldDB" id="A0A067SML1"/>
<protein>
    <submittedName>
        <fullName evidence="2">Uncharacterized protein</fullName>
    </submittedName>
</protein>
<evidence type="ECO:0000256" key="1">
    <source>
        <dbReference type="SAM" id="MobiDB-lite"/>
    </source>
</evidence>
<feature type="region of interest" description="Disordered" evidence="1">
    <location>
        <begin position="55"/>
        <end position="79"/>
    </location>
</feature>
<name>A0A067SML1_GALM3</name>
<reference evidence="3" key="1">
    <citation type="journal article" date="2014" name="Proc. Natl. Acad. Sci. U.S.A.">
        <title>Extensive sampling of basidiomycete genomes demonstrates inadequacy of the white-rot/brown-rot paradigm for wood decay fungi.</title>
        <authorList>
            <person name="Riley R."/>
            <person name="Salamov A.A."/>
            <person name="Brown D.W."/>
            <person name="Nagy L.G."/>
            <person name="Floudas D."/>
            <person name="Held B.W."/>
            <person name="Levasseur A."/>
            <person name="Lombard V."/>
            <person name="Morin E."/>
            <person name="Otillar R."/>
            <person name="Lindquist E.A."/>
            <person name="Sun H."/>
            <person name="LaButti K.M."/>
            <person name="Schmutz J."/>
            <person name="Jabbour D."/>
            <person name="Luo H."/>
            <person name="Baker S.E."/>
            <person name="Pisabarro A.G."/>
            <person name="Walton J.D."/>
            <person name="Blanchette R.A."/>
            <person name="Henrissat B."/>
            <person name="Martin F."/>
            <person name="Cullen D."/>
            <person name="Hibbett D.S."/>
            <person name="Grigoriev I.V."/>
        </authorList>
    </citation>
    <scope>NUCLEOTIDE SEQUENCE [LARGE SCALE GENOMIC DNA]</scope>
    <source>
        <strain evidence="3">CBS 339.88</strain>
    </source>
</reference>
<dbReference type="HOGENOM" id="CLU_915405_0_0_1"/>
<proteinExistence type="predicted"/>
<feature type="compositionally biased region" description="Low complexity" evidence="1">
    <location>
        <begin position="63"/>
        <end position="79"/>
    </location>
</feature>
<accession>A0A067SML1</accession>
<evidence type="ECO:0000313" key="2">
    <source>
        <dbReference type="EMBL" id="KDR71277.1"/>
    </source>
</evidence>
<sequence>MVQNLYLWADEDVDTHVVHASPAPSGPRWTTPILNVEQQPLHLVRFIQSTVNGASSQSVQTVPSTDSNDSTQSNHSNSSSPSLAFVNQCCGSITCASLLELSPYRIYPAHIPSFGPSKRPSWERRRNEERLLELEVFGVFWSGWSDDITNGERRTEGAGVIQWMHETVVAEFGRRRNGPAGVWAGRRNWLTVPRLRQLWKVEEETLRRSSNSWLRSEFTLVRLKSADGLLSIIYLNICSSSNFDMLAKSLGELPLSSTSLTRPAFDLLQKVAAVDRRTWLRVIWMHACTQPDACLYVAFTKKPM</sequence>
<keyword evidence="3" id="KW-1185">Reference proteome</keyword>